<evidence type="ECO:0000256" key="2">
    <source>
        <dbReference type="SAM" id="MobiDB-lite"/>
    </source>
</evidence>
<dbReference type="InterPro" id="IPR050570">
    <property type="entry name" value="Cell_wall_metabolism_enzyme"/>
</dbReference>
<dbReference type="PANTHER" id="PTHR21666">
    <property type="entry name" value="PEPTIDASE-RELATED"/>
    <property type="match status" value="1"/>
</dbReference>
<protein>
    <recommendedName>
        <fullName evidence="4">M23ase beta-sheet core domain-containing protein</fullName>
    </recommendedName>
</protein>
<dbReference type="EMBL" id="BLAE01000071">
    <property type="protein sequence ID" value="GES15171.1"/>
    <property type="molecule type" value="Genomic_DNA"/>
</dbReference>
<dbReference type="CDD" id="cd12797">
    <property type="entry name" value="M23_peptidase"/>
    <property type="match status" value="1"/>
</dbReference>
<dbReference type="GO" id="GO:0004222">
    <property type="term" value="F:metalloendopeptidase activity"/>
    <property type="evidence" value="ECO:0007669"/>
    <property type="project" value="TreeGrafter"/>
</dbReference>
<evidence type="ECO:0000256" key="1">
    <source>
        <dbReference type="ARBA" id="ARBA00022729"/>
    </source>
</evidence>
<evidence type="ECO:0000313" key="6">
    <source>
        <dbReference type="Proteomes" id="UP000331127"/>
    </source>
</evidence>
<evidence type="ECO:0000313" key="5">
    <source>
        <dbReference type="EMBL" id="GES15171.1"/>
    </source>
</evidence>
<dbReference type="InterPro" id="IPR016047">
    <property type="entry name" value="M23ase_b-sheet_dom"/>
</dbReference>
<feature type="domain" description="M23ase beta-sheet core" evidence="4">
    <location>
        <begin position="139"/>
        <end position="233"/>
    </location>
</feature>
<gene>
    <name evidence="5" type="ORF">Amac_087680</name>
</gene>
<keyword evidence="1 3" id="KW-0732">Signal</keyword>
<feature type="chain" id="PRO_5039166985" description="M23ase beta-sheet core domain-containing protein" evidence="3">
    <location>
        <begin position="23"/>
        <end position="256"/>
    </location>
</feature>
<dbReference type="Gene3D" id="2.70.70.10">
    <property type="entry name" value="Glucose Permease (Domain IIA)"/>
    <property type="match status" value="1"/>
</dbReference>
<sequence length="256" mass="27638">MPARILAALLAPALLTLQTPHHQDPATPNPRPIPAFPNPHQDPAAPNPHLELAALNLYLNPTVPIPFLGPAAPNLPLSPAVPNRHLDLAVPNARLNPAVPNLYLRANTRSRRVPRWTWPLASPRLVRRFDPPSYRWLPGHRGVDLKANHGQAVMAAGAGVVTFAGEVGGLTAIAITHPDGLRTTYLPVDPTVHAGQRVSTGTSIGTITGHPIPHCPATCLHWGLIRAGRYLDPLLLLGHGEVRLFPLHLTRRQVLP</sequence>
<keyword evidence="6" id="KW-1185">Reference proteome</keyword>
<feature type="region of interest" description="Disordered" evidence="2">
    <location>
        <begin position="20"/>
        <end position="43"/>
    </location>
</feature>
<dbReference type="RefSeq" id="WP_373869936.1">
    <property type="nucleotide sequence ID" value="NZ_BAAAHL010000073.1"/>
</dbReference>
<reference evidence="5 6" key="1">
    <citation type="submission" date="2019-10" db="EMBL/GenBank/DDBJ databases">
        <title>Whole genome shotgun sequence of Acrocarpospora macrocephala NBRC 16266.</title>
        <authorList>
            <person name="Ichikawa N."/>
            <person name="Kimura A."/>
            <person name="Kitahashi Y."/>
            <person name="Komaki H."/>
            <person name="Oguchi A."/>
        </authorList>
    </citation>
    <scope>NUCLEOTIDE SEQUENCE [LARGE SCALE GENOMIC DNA]</scope>
    <source>
        <strain evidence="5 6">NBRC 16266</strain>
    </source>
</reference>
<evidence type="ECO:0000256" key="3">
    <source>
        <dbReference type="SAM" id="SignalP"/>
    </source>
</evidence>
<organism evidence="5 6">
    <name type="scientific">Acrocarpospora macrocephala</name>
    <dbReference type="NCBI Taxonomy" id="150177"/>
    <lineage>
        <taxon>Bacteria</taxon>
        <taxon>Bacillati</taxon>
        <taxon>Actinomycetota</taxon>
        <taxon>Actinomycetes</taxon>
        <taxon>Streptosporangiales</taxon>
        <taxon>Streptosporangiaceae</taxon>
        <taxon>Acrocarpospora</taxon>
    </lineage>
</organism>
<feature type="signal peptide" evidence="3">
    <location>
        <begin position="1"/>
        <end position="22"/>
    </location>
</feature>
<evidence type="ECO:0000259" key="4">
    <source>
        <dbReference type="Pfam" id="PF01551"/>
    </source>
</evidence>
<feature type="compositionally biased region" description="Pro residues" evidence="2">
    <location>
        <begin position="27"/>
        <end position="37"/>
    </location>
</feature>
<dbReference type="Proteomes" id="UP000331127">
    <property type="component" value="Unassembled WGS sequence"/>
</dbReference>
<dbReference type="InterPro" id="IPR011055">
    <property type="entry name" value="Dup_hybrid_motif"/>
</dbReference>
<proteinExistence type="predicted"/>
<accession>A0A5M3X669</accession>
<dbReference type="Pfam" id="PF01551">
    <property type="entry name" value="Peptidase_M23"/>
    <property type="match status" value="1"/>
</dbReference>
<dbReference type="AlphaFoldDB" id="A0A5M3X669"/>
<dbReference type="PANTHER" id="PTHR21666:SF289">
    <property type="entry name" value="L-ALA--D-GLU ENDOPEPTIDASE"/>
    <property type="match status" value="1"/>
</dbReference>
<comment type="caution">
    <text evidence="5">The sequence shown here is derived from an EMBL/GenBank/DDBJ whole genome shotgun (WGS) entry which is preliminary data.</text>
</comment>
<name>A0A5M3X669_9ACTN</name>
<dbReference type="SUPFAM" id="SSF51261">
    <property type="entry name" value="Duplicated hybrid motif"/>
    <property type="match status" value="1"/>
</dbReference>